<proteinExistence type="predicted"/>
<feature type="compositionally biased region" description="Basic and acidic residues" evidence="1">
    <location>
        <begin position="1"/>
        <end position="10"/>
    </location>
</feature>
<dbReference type="Proteomes" id="UP001553715">
    <property type="component" value="Unassembled WGS sequence"/>
</dbReference>
<sequence length="166" mass="17647">MNDHDVHEPVEPADVLGTPERPGPSGLGPREPDPAPAHEGHGRSEEVLAGTPDEIAQDRTVDRVQTPEAVEAAKIARTPSPERQLDPQARARGVEWVRPTDLMARQGAQLAGRGIDFQTAMALRARQKAVAGVRSLSERAKRLPPLSAFGRGATQHGPSRSAVGAS</sequence>
<name>A0ABV3LNH2_9MICO</name>
<keyword evidence="3" id="KW-1185">Reference proteome</keyword>
<feature type="compositionally biased region" description="Basic and acidic residues" evidence="1">
    <location>
        <begin position="30"/>
        <end position="46"/>
    </location>
</feature>
<reference evidence="2 3" key="1">
    <citation type="submission" date="2024-06" db="EMBL/GenBank/DDBJ databases">
        <title>The Natural Products Discovery Center: Release of the First 8490 Sequenced Strains for Exploring Actinobacteria Biosynthetic Diversity.</title>
        <authorList>
            <person name="Kalkreuter E."/>
            <person name="Kautsar S.A."/>
            <person name="Yang D."/>
            <person name="Bader C.D."/>
            <person name="Teijaro C.N."/>
            <person name="Fluegel L."/>
            <person name="Davis C.M."/>
            <person name="Simpson J.R."/>
            <person name="Lauterbach L."/>
            <person name="Steele A.D."/>
            <person name="Gui C."/>
            <person name="Meng S."/>
            <person name="Li G."/>
            <person name="Viehrig K."/>
            <person name="Ye F."/>
            <person name="Su P."/>
            <person name="Kiefer A.F."/>
            <person name="Nichols A."/>
            <person name="Cepeda A.J."/>
            <person name="Yan W."/>
            <person name="Fan B."/>
            <person name="Jiang Y."/>
            <person name="Adhikari A."/>
            <person name="Zheng C.-J."/>
            <person name="Schuster L."/>
            <person name="Cowan T.M."/>
            <person name="Smanski M.J."/>
            <person name="Chevrette M.G."/>
            <person name="De Carvalho L.P.S."/>
            <person name="Shen B."/>
        </authorList>
    </citation>
    <scope>NUCLEOTIDE SEQUENCE [LARGE SCALE GENOMIC DNA]</scope>
    <source>
        <strain evidence="2 3">NPDC077434</strain>
    </source>
</reference>
<feature type="region of interest" description="Disordered" evidence="1">
    <location>
        <begin position="1"/>
        <end position="92"/>
    </location>
</feature>
<feature type="region of interest" description="Disordered" evidence="1">
    <location>
        <begin position="135"/>
        <end position="166"/>
    </location>
</feature>
<dbReference type="EMBL" id="JBFBMH010000027">
    <property type="protein sequence ID" value="MEW1976308.1"/>
    <property type="molecule type" value="Genomic_DNA"/>
</dbReference>
<comment type="caution">
    <text evidence="2">The sequence shown here is derived from an EMBL/GenBank/DDBJ whole genome shotgun (WGS) entry which is preliminary data.</text>
</comment>
<evidence type="ECO:0000313" key="3">
    <source>
        <dbReference type="Proteomes" id="UP001553715"/>
    </source>
</evidence>
<organism evidence="2 3">
    <name type="scientific">Microbacterium profundi</name>
    <dbReference type="NCBI Taxonomy" id="450380"/>
    <lineage>
        <taxon>Bacteria</taxon>
        <taxon>Bacillati</taxon>
        <taxon>Actinomycetota</taxon>
        <taxon>Actinomycetes</taxon>
        <taxon>Micrococcales</taxon>
        <taxon>Microbacteriaceae</taxon>
        <taxon>Microbacterium</taxon>
    </lineage>
</organism>
<gene>
    <name evidence="2" type="ORF">AB0301_14705</name>
</gene>
<dbReference type="RefSeq" id="WP_366233301.1">
    <property type="nucleotide sequence ID" value="NZ_JBFBMH010000027.1"/>
</dbReference>
<evidence type="ECO:0000256" key="1">
    <source>
        <dbReference type="SAM" id="MobiDB-lite"/>
    </source>
</evidence>
<accession>A0ABV3LNH2</accession>
<evidence type="ECO:0000313" key="2">
    <source>
        <dbReference type="EMBL" id="MEW1976308.1"/>
    </source>
</evidence>
<protein>
    <submittedName>
        <fullName evidence="2">Uncharacterized protein</fullName>
    </submittedName>
</protein>